<comment type="caution">
    <text evidence="7">The sequence shown here is derived from an EMBL/GenBank/DDBJ whole genome shotgun (WGS) entry which is preliminary data.</text>
</comment>
<dbReference type="Gene3D" id="1.10.260.40">
    <property type="entry name" value="lambda repressor-like DNA-binding domains"/>
    <property type="match status" value="1"/>
</dbReference>
<dbReference type="PROSITE" id="PS50943">
    <property type="entry name" value="HTH_CROC1"/>
    <property type="match status" value="1"/>
</dbReference>
<dbReference type="CDD" id="cd01392">
    <property type="entry name" value="HTH_LacI"/>
    <property type="match status" value="1"/>
</dbReference>
<evidence type="ECO:0000259" key="5">
    <source>
        <dbReference type="PROSITE" id="PS50932"/>
    </source>
</evidence>
<dbReference type="InterPro" id="IPR000843">
    <property type="entry name" value="HTH_LacI"/>
</dbReference>
<dbReference type="GO" id="GO:0000976">
    <property type="term" value="F:transcription cis-regulatory region binding"/>
    <property type="evidence" value="ECO:0007669"/>
    <property type="project" value="TreeGrafter"/>
</dbReference>
<dbReference type="PROSITE" id="PS00356">
    <property type="entry name" value="HTH_LACI_1"/>
    <property type="match status" value="1"/>
</dbReference>
<dbReference type="InterPro" id="IPR010982">
    <property type="entry name" value="Lambda_DNA-bd_dom_sf"/>
</dbReference>
<evidence type="ECO:0000259" key="6">
    <source>
        <dbReference type="PROSITE" id="PS50943"/>
    </source>
</evidence>
<dbReference type="Gene3D" id="3.40.50.2300">
    <property type="match status" value="2"/>
</dbReference>
<dbReference type="InterPro" id="IPR028082">
    <property type="entry name" value="Peripla_BP_I"/>
</dbReference>
<dbReference type="RefSeq" id="WP_067485267.1">
    <property type="nucleotide sequence ID" value="NZ_BSWU01000015.1"/>
</dbReference>
<protein>
    <submittedName>
        <fullName evidence="7">LacI family transcriptional regulator</fullName>
    </submittedName>
</protein>
<organism evidence="7 8">
    <name type="scientific">Enterococcus thailandicus</name>
    <dbReference type="NCBI Taxonomy" id="417368"/>
    <lineage>
        <taxon>Bacteria</taxon>
        <taxon>Bacillati</taxon>
        <taxon>Bacillota</taxon>
        <taxon>Bacilli</taxon>
        <taxon>Lactobacillales</taxon>
        <taxon>Enterococcaceae</taxon>
        <taxon>Enterococcus</taxon>
    </lineage>
</organism>
<reference evidence="7 8" key="1">
    <citation type="submission" date="2016-04" db="EMBL/GenBank/DDBJ databases">
        <title>Draft genome of an Enterococcus thailandicus strain isolated from bovine feces.</title>
        <authorList>
            <person name="Beukers A.G."/>
            <person name="Zaheer R."/>
            <person name="Goji N."/>
            <person name="Cook S.R."/>
            <person name="Amoako K."/>
            <person name="Chaves A.V."/>
            <person name="Ward M.P."/>
            <person name="Mcallister T.A."/>
        </authorList>
    </citation>
    <scope>NUCLEOTIDE SEQUENCE [LARGE SCALE GENOMIC DNA]</scope>
    <source>
        <strain evidence="7 8">F0711D 46</strain>
    </source>
</reference>
<sequence>MSSIREVAKLAGVSTGSVSRYLNGQTLKVANMEKIATAINQLNYKENIIAKGLKNNRSFSVGLLMNNLSSRLSADIVASIEALMEANGYSLFLSCFNGEAQLVSQKIDYLLSHSIDGLILFEADETWPGMEKLVELTIPIISLNTPNRLGNVDSILVNDRKSVRKTIEQMIAMGHQSIGVIAAPQTEYVARERLAGALEAKKYSEKEITIDVYTGDYSRLSGFYGAKELLAKNITALFVCNYNMSIGALEYFNKSDQQIDQEIYFAHYDYLDELQTVLPERIIIQQPAVTIGELCGKRLIERMENQHTSGQTILLENKIYGMKQNN</sequence>
<evidence type="ECO:0000313" key="7">
    <source>
        <dbReference type="EMBL" id="OAQ54902.1"/>
    </source>
</evidence>
<dbReference type="GO" id="GO:0003700">
    <property type="term" value="F:DNA-binding transcription factor activity"/>
    <property type="evidence" value="ECO:0007669"/>
    <property type="project" value="TreeGrafter"/>
</dbReference>
<dbReference type="Proteomes" id="UP000078516">
    <property type="component" value="Unassembled WGS sequence"/>
</dbReference>
<keyword evidence="1" id="KW-0678">Repressor</keyword>
<evidence type="ECO:0000256" key="2">
    <source>
        <dbReference type="ARBA" id="ARBA00023015"/>
    </source>
</evidence>
<evidence type="ECO:0000313" key="8">
    <source>
        <dbReference type="Proteomes" id="UP000078516"/>
    </source>
</evidence>
<feature type="domain" description="HTH lacI-type" evidence="5">
    <location>
        <begin position="2"/>
        <end position="55"/>
    </location>
</feature>
<keyword evidence="2" id="KW-0805">Transcription regulation</keyword>
<evidence type="ECO:0000256" key="1">
    <source>
        <dbReference type="ARBA" id="ARBA00022491"/>
    </source>
</evidence>
<evidence type="ECO:0000256" key="4">
    <source>
        <dbReference type="ARBA" id="ARBA00023163"/>
    </source>
</evidence>
<dbReference type="Pfam" id="PF00532">
    <property type="entry name" value="Peripla_BP_1"/>
    <property type="match status" value="1"/>
</dbReference>
<keyword evidence="8" id="KW-1185">Reference proteome</keyword>
<proteinExistence type="predicted"/>
<dbReference type="EMBL" id="LWMN01000017">
    <property type="protein sequence ID" value="OAQ54902.1"/>
    <property type="molecule type" value="Genomic_DNA"/>
</dbReference>
<name>A0A179EPC2_ENTTH</name>
<gene>
    <name evidence="7" type="ORF">A6E74_11045</name>
</gene>
<dbReference type="PROSITE" id="PS50932">
    <property type="entry name" value="HTH_LACI_2"/>
    <property type="match status" value="1"/>
</dbReference>
<dbReference type="InterPro" id="IPR001761">
    <property type="entry name" value="Peripla_BP/Lac1_sug-bd_dom"/>
</dbReference>
<dbReference type="AlphaFoldDB" id="A0A179EPC2"/>
<dbReference type="SUPFAM" id="SSF47413">
    <property type="entry name" value="lambda repressor-like DNA-binding domains"/>
    <property type="match status" value="1"/>
</dbReference>
<dbReference type="PANTHER" id="PTHR30146">
    <property type="entry name" value="LACI-RELATED TRANSCRIPTIONAL REPRESSOR"/>
    <property type="match status" value="1"/>
</dbReference>
<dbReference type="InterPro" id="IPR001387">
    <property type="entry name" value="Cro/C1-type_HTH"/>
</dbReference>
<evidence type="ECO:0000256" key="3">
    <source>
        <dbReference type="ARBA" id="ARBA00023125"/>
    </source>
</evidence>
<dbReference type="CDD" id="cd06267">
    <property type="entry name" value="PBP1_LacI_sugar_binding-like"/>
    <property type="match status" value="1"/>
</dbReference>
<accession>A0A179EPC2</accession>
<feature type="domain" description="HTH cro/C1-type" evidence="6">
    <location>
        <begin position="3"/>
        <end position="45"/>
    </location>
</feature>
<keyword evidence="3" id="KW-0238">DNA-binding</keyword>
<dbReference type="SMART" id="SM00354">
    <property type="entry name" value="HTH_LACI"/>
    <property type="match status" value="1"/>
</dbReference>
<dbReference type="SUPFAM" id="SSF53822">
    <property type="entry name" value="Periplasmic binding protein-like I"/>
    <property type="match status" value="1"/>
</dbReference>
<dbReference type="PANTHER" id="PTHR30146:SF148">
    <property type="entry name" value="HTH-TYPE TRANSCRIPTIONAL REPRESSOR PURR-RELATED"/>
    <property type="match status" value="1"/>
</dbReference>
<keyword evidence="4" id="KW-0804">Transcription</keyword>
<dbReference type="Pfam" id="PF00356">
    <property type="entry name" value="LacI"/>
    <property type="match status" value="1"/>
</dbReference>